<dbReference type="InterPro" id="IPR029032">
    <property type="entry name" value="AhpD-like"/>
</dbReference>
<name>A0A8B4GNX3_EIKCO</name>
<dbReference type="InterPro" id="IPR052512">
    <property type="entry name" value="4CMD/NDH-1_regulator"/>
</dbReference>
<dbReference type="InterPro" id="IPR003779">
    <property type="entry name" value="CMD-like"/>
</dbReference>
<reference evidence="2 3" key="1">
    <citation type="submission" date="2017-06" db="EMBL/GenBank/DDBJ databases">
        <authorList>
            <consortium name="Pathogen Informatics"/>
        </authorList>
    </citation>
    <scope>NUCLEOTIDE SEQUENCE [LARGE SCALE GENOMIC DNA]</scope>
    <source>
        <strain evidence="2 3">NCTC10596</strain>
    </source>
</reference>
<evidence type="ECO:0000313" key="2">
    <source>
        <dbReference type="EMBL" id="SNW08039.1"/>
    </source>
</evidence>
<dbReference type="Proteomes" id="UP000215465">
    <property type="component" value="Chromosome 1"/>
</dbReference>
<dbReference type="RefSeq" id="WP_003824791.1">
    <property type="nucleotide sequence ID" value="NZ_CP082861.1"/>
</dbReference>
<dbReference type="Pfam" id="PF02627">
    <property type="entry name" value="CMD"/>
    <property type="match status" value="1"/>
</dbReference>
<dbReference type="Gene3D" id="1.20.1290.10">
    <property type="entry name" value="AhpD-like"/>
    <property type="match status" value="1"/>
</dbReference>
<evidence type="ECO:0000313" key="3">
    <source>
        <dbReference type="Proteomes" id="UP000215465"/>
    </source>
</evidence>
<sequence length="126" mass="13844">MLNNQDLMARGLAKLNEIDGEQGDKVMQALADISPDLGKYIIGFAFGEIYQRPQLDVRQRELVTLAALAAQGGCENQLRVHIHASLNVGLTRDEIVEAFIQCIPYLGFPKVLNAVFVAKEVFASAE</sequence>
<dbReference type="GO" id="GO:0051920">
    <property type="term" value="F:peroxiredoxin activity"/>
    <property type="evidence" value="ECO:0007669"/>
    <property type="project" value="InterPro"/>
</dbReference>
<organism evidence="2 3">
    <name type="scientific">Eikenella corrodens</name>
    <dbReference type="NCBI Taxonomy" id="539"/>
    <lineage>
        <taxon>Bacteria</taxon>
        <taxon>Pseudomonadati</taxon>
        <taxon>Pseudomonadota</taxon>
        <taxon>Betaproteobacteria</taxon>
        <taxon>Neisseriales</taxon>
        <taxon>Neisseriaceae</taxon>
        <taxon>Eikenella</taxon>
    </lineage>
</organism>
<protein>
    <submittedName>
        <fullName evidence="2">4-carboxymuconolactone decarboxylase</fullName>
    </submittedName>
</protein>
<accession>A0A8B4GNX3</accession>
<dbReference type="EMBL" id="LT906482">
    <property type="protein sequence ID" value="SNW08039.1"/>
    <property type="molecule type" value="Genomic_DNA"/>
</dbReference>
<feature type="domain" description="Carboxymuconolactone decarboxylase-like" evidence="1">
    <location>
        <begin position="35"/>
        <end position="120"/>
    </location>
</feature>
<dbReference type="KEGG" id="ecor:SAMEA4412678_0860"/>
<proteinExistence type="predicted"/>
<evidence type="ECO:0000259" key="1">
    <source>
        <dbReference type="Pfam" id="PF02627"/>
    </source>
</evidence>
<dbReference type="SUPFAM" id="SSF69118">
    <property type="entry name" value="AhpD-like"/>
    <property type="match status" value="1"/>
</dbReference>
<dbReference type="AlphaFoldDB" id="A0A8B4GNX3"/>
<dbReference type="PANTHER" id="PTHR33570:SF10">
    <property type="entry name" value="GAMMA-CARBOXYMUCONOLACTONE DECARBOXYLASE"/>
    <property type="match status" value="1"/>
</dbReference>
<dbReference type="PANTHER" id="PTHR33570">
    <property type="entry name" value="4-CARBOXYMUCONOLACTONE DECARBOXYLASE FAMILY PROTEIN"/>
    <property type="match status" value="1"/>
</dbReference>
<gene>
    <name evidence="2" type="ORF">SAMEA4412678_00860</name>
</gene>
<dbReference type="GeneID" id="60769755"/>